<evidence type="ECO:0000313" key="2">
    <source>
        <dbReference type="Proteomes" id="UP000235315"/>
    </source>
</evidence>
<dbReference type="EMBL" id="CP025738">
    <property type="protein sequence ID" value="AUO48085.1"/>
    <property type="molecule type" value="Genomic_DNA"/>
</dbReference>
<evidence type="ECO:0000313" key="1">
    <source>
        <dbReference type="EMBL" id="AUO48085.1"/>
    </source>
</evidence>
<organism evidence="1 2">
    <name type="scientific">Pseudomonas ogarae (strain DSM 112162 / CECT 30235 / F113)</name>
    <dbReference type="NCBI Taxonomy" id="1114970"/>
    <lineage>
        <taxon>Bacteria</taxon>
        <taxon>Pseudomonadati</taxon>
        <taxon>Pseudomonadota</taxon>
        <taxon>Gammaproteobacteria</taxon>
        <taxon>Pseudomonadales</taxon>
        <taxon>Pseudomonadaceae</taxon>
        <taxon>Pseudomonas</taxon>
    </lineage>
</organism>
<reference evidence="1 2" key="1">
    <citation type="submission" date="2018-01" db="EMBL/GenBank/DDBJ databases">
        <title>Tropical forage species Digitaria eriantha prevents oxidative stress under low temperature conditions by the incorporation of polyhydroxybutyrate-producing endophytic bacteria.</title>
        <authorList>
            <person name="Stritzler M."/>
            <person name="Ayub N."/>
        </authorList>
    </citation>
    <scope>NUCLEOTIDE SEQUENCE [LARGE SCALE GENOMIC DNA]</scope>
    <source>
        <strain evidence="1 2">FR1</strain>
    </source>
</reference>
<keyword evidence="2" id="KW-1185">Reference proteome</keyword>
<accession>A0ABN5GA05</accession>
<name>A0ABN5GA05_PSEO1</name>
<gene>
    <name evidence="1" type="ORF">C1C98_22805</name>
</gene>
<proteinExistence type="predicted"/>
<protein>
    <submittedName>
        <fullName evidence="1">Uncharacterized protein</fullName>
    </submittedName>
</protein>
<sequence length="77" mass="8122">MFLSLLQTDEELLFCGSELARDSGGSAPVMLAVLTSSRASSLPQGEELGQIALWVFSQPNPASVVVSGLYSQPIQPV</sequence>
<dbReference type="Proteomes" id="UP000235315">
    <property type="component" value="Chromosome"/>
</dbReference>